<feature type="compositionally biased region" description="Basic residues" evidence="5">
    <location>
        <begin position="211"/>
        <end position="245"/>
    </location>
</feature>
<proteinExistence type="inferred from homology"/>
<dbReference type="PANTHER" id="PTHR13832">
    <property type="entry name" value="PROTEIN PHOSPHATASE 2C"/>
    <property type="match status" value="1"/>
</dbReference>
<organism evidence="7 8">
    <name type="scientific">Actinomortierella ambigua</name>
    <dbReference type="NCBI Taxonomy" id="1343610"/>
    <lineage>
        <taxon>Eukaryota</taxon>
        <taxon>Fungi</taxon>
        <taxon>Fungi incertae sedis</taxon>
        <taxon>Mucoromycota</taxon>
        <taxon>Mortierellomycotina</taxon>
        <taxon>Mortierellomycetes</taxon>
        <taxon>Mortierellales</taxon>
        <taxon>Mortierellaceae</taxon>
        <taxon>Actinomortierella</taxon>
    </lineage>
</organism>
<dbReference type="SMART" id="SM00332">
    <property type="entry name" value="PP2Cc"/>
    <property type="match status" value="1"/>
</dbReference>
<feature type="domain" description="PPM-type phosphatase" evidence="6">
    <location>
        <begin position="419"/>
        <end position="784"/>
    </location>
</feature>
<dbReference type="PANTHER" id="PTHR13832:SF792">
    <property type="entry name" value="GM14286P"/>
    <property type="match status" value="1"/>
</dbReference>
<feature type="region of interest" description="Disordered" evidence="5">
    <location>
        <begin position="211"/>
        <end position="248"/>
    </location>
</feature>
<name>A0A9P6PW81_9FUNG</name>
<dbReference type="GO" id="GO:0004741">
    <property type="term" value="F:[pyruvate dehydrogenase (acetyl-transferring)]-phosphatase activity"/>
    <property type="evidence" value="ECO:0007669"/>
    <property type="project" value="TreeGrafter"/>
</dbReference>
<dbReference type="InterPro" id="IPR015655">
    <property type="entry name" value="PP2C"/>
</dbReference>
<dbReference type="InterPro" id="IPR000222">
    <property type="entry name" value="PP2C_BS"/>
</dbReference>
<dbReference type="InterPro" id="IPR036457">
    <property type="entry name" value="PPM-type-like_dom_sf"/>
</dbReference>
<dbReference type="Proteomes" id="UP000807716">
    <property type="component" value="Unassembled WGS sequence"/>
</dbReference>
<dbReference type="Pfam" id="PF00481">
    <property type="entry name" value="PP2C"/>
    <property type="match status" value="1"/>
</dbReference>
<keyword evidence="8" id="KW-1185">Reference proteome</keyword>
<keyword evidence="2 4" id="KW-0378">Hydrolase</keyword>
<dbReference type="AlphaFoldDB" id="A0A9P6PW81"/>
<evidence type="ECO:0000256" key="3">
    <source>
        <dbReference type="ARBA" id="ARBA00022912"/>
    </source>
</evidence>
<keyword evidence="1" id="KW-0479">Metal-binding</keyword>
<dbReference type="OrthoDB" id="420076at2759"/>
<accession>A0A9P6PW81</accession>
<evidence type="ECO:0000313" key="7">
    <source>
        <dbReference type="EMBL" id="KAG0253288.1"/>
    </source>
</evidence>
<dbReference type="GO" id="GO:0005739">
    <property type="term" value="C:mitochondrion"/>
    <property type="evidence" value="ECO:0007669"/>
    <property type="project" value="TreeGrafter"/>
</dbReference>
<comment type="similarity">
    <text evidence="4">Belongs to the PP2C family.</text>
</comment>
<protein>
    <recommendedName>
        <fullName evidence="6">PPM-type phosphatase domain-containing protein</fullName>
    </recommendedName>
</protein>
<dbReference type="GO" id="GO:0046872">
    <property type="term" value="F:metal ion binding"/>
    <property type="evidence" value="ECO:0007669"/>
    <property type="project" value="UniProtKB-KW"/>
</dbReference>
<dbReference type="SUPFAM" id="SSF81606">
    <property type="entry name" value="PP2C-like"/>
    <property type="match status" value="1"/>
</dbReference>
<comment type="caution">
    <text evidence="7">The sequence shown here is derived from an EMBL/GenBank/DDBJ whole genome shotgun (WGS) entry which is preliminary data.</text>
</comment>
<dbReference type="Gene3D" id="3.60.40.10">
    <property type="entry name" value="PPM-type phosphatase domain"/>
    <property type="match status" value="1"/>
</dbReference>
<reference evidence="7" key="1">
    <citation type="journal article" date="2020" name="Fungal Divers.">
        <title>Resolving the Mortierellaceae phylogeny through synthesis of multi-gene phylogenetics and phylogenomics.</title>
        <authorList>
            <person name="Vandepol N."/>
            <person name="Liber J."/>
            <person name="Desiro A."/>
            <person name="Na H."/>
            <person name="Kennedy M."/>
            <person name="Barry K."/>
            <person name="Grigoriev I.V."/>
            <person name="Miller A.N."/>
            <person name="O'Donnell K."/>
            <person name="Stajich J.E."/>
            <person name="Bonito G."/>
        </authorList>
    </citation>
    <scope>NUCLEOTIDE SEQUENCE</scope>
    <source>
        <strain evidence="7">BC1065</strain>
    </source>
</reference>
<sequence length="805" mass="89501">MALSIARLSAVRRTGMGFTCCGGGGKSTPSSLTLVGLDKKLFSTSTVSSLRSRPTLTKTPNTKALQQRQRQQQVLLAKATTPHSSPPATQPSASTLNATRAHGLPQATVAPPQQPSQQVVINQALYTQQQLPIHQQSFQLHHHHHQSHSRVQHHHQHNTSIHNNHNNNNTALYSEPYLLRPPRRRSTFFSSRAHKDFARYVALLKSQAKHRYAQQHHHHQQQHHHHHRSKHQHHQNHHGRHHHRSRYPDPYSSPWQYWYAADQYRKRPFKALAIGAALGISGYTLYNDSTVADRFVQFQALVNQGYQATALFKAAATGGTSSGFPSTSSLNSSSSSTPTTNTSTLYSQSSPQPQPSSQQPSPFQKQQVKMLTPEQVTQHLARNQKTYKTATDNDEAGKRGLVAGYCINQLASNNPIEDDLSKHVVRGRDRSEDQYFFGVFDGHGGWCCSHRVAKELAPYVAAELSLLEDDRGKSAGVVAEAIQRAFVNLDDKIVHEAVEKVLGAKNGHPPVRAMATSLLLPAISGSCALLAYVDARSNDLYVACTGDSRAVLGVKEKQSDGSHVWKAVPLSYDQTGRTKSEVLRMREEHPGEEDTVIMRGRVLGGLEPTRAFGDARYKWSREVQDKVFQLFPAYRQPNAHLKTPPYVTARPVVKHHKLRPEDSFLVMATDGLWDKLTSEEVVQLVGDLLDGKKGVEEKFLNRAKTGVQQIGQAQQELTPANLKPKGPESQMRQFTFRDRTNASTHLVRNALGGADEDKVAATLAIPAPMSRIYRDDITVTVVFFAEQDTKETLAEALEIDGLVEI</sequence>
<feature type="compositionally biased region" description="Low complexity" evidence="5">
    <location>
        <begin position="66"/>
        <end position="83"/>
    </location>
</feature>
<feature type="region of interest" description="Disordered" evidence="5">
    <location>
        <begin position="138"/>
        <end position="172"/>
    </location>
</feature>
<evidence type="ECO:0000256" key="4">
    <source>
        <dbReference type="RuleBase" id="RU003465"/>
    </source>
</evidence>
<dbReference type="PROSITE" id="PS51746">
    <property type="entry name" value="PPM_2"/>
    <property type="match status" value="1"/>
</dbReference>
<gene>
    <name evidence="7" type="ORF">DFQ27_007500</name>
</gene>
<dbReference type="CDD" id="cd00143">
    <property type="entry name" value="PP2Cc"/>
    <property type="match status" value="1"/>
</dbReference>
<evidence type="ECO:0000256" key="1">
    <source>
        <dbReference type="ARBA" id="ARBA00022723"/>
    </source>
</evidence>
<evidence type="ECO:0000256" key="5">
    <source>
        <dbReference type="SAM" id="MobiDB-lite"/>
    </source>
</evidence>
<dbReference type="PROSITE" id="PS01032">
    <property type="entry name" value="PPM_1"/>
    <property type="match status" value="1"/>
</dbReference>
<dbReference type="InterPro" id="IPR001932">
    <property type="entry name" value="PPM-type_phosphatase-like_dom"/>
</dbReference>
<feature type="compositionally biased region" description="Low complexity" evidence="5">
    <location>
        <begin position="317"/>
        <end position="367"/>
    </location>
</feature>
<keyword evidence="3 4" id="KW-0904">Protein phosphatase</keyword>
<evidence type="ECO:0000256" key="2">
    <source>
        <dbReference type="ARBA" id="ARBA00022801"/>
    </source>
</evidence>
<evidence type="ECO:0000313" key="8">
    <source>
        <dbReference type="Proteomes" id="UP000807716"/>
    </source>
</evidence>
<feature type="region of interest" description="Disordered" evidence="5">
    <location>
        <begin position="317"/>
        <end position="370"/>
    </location>
</feature>
<dbReference type="EMBL" id="JAAAJB010000593">
    <property type="protein sequence ID" value="KAG0253288.1"/>
    <property type="molecule type" value="Genomic_DNA"/>
</dbReference>
<evidence type="ECO:0000259" key="6">
    <source>
        <dbReference type="PROSITE" id="PS51746"/>
    </source>
</evidence>
<feature type="compositionally biased region" description="Low complexity" evidence="5">
    <location>
        <begin position="158"/>
        <end position="169"/>
    </location>
</feature>
<feature type="compositionally biased region" description="Basic residues" evidence="5">
    <location>
        <begin position="140"/>
        <end position="157"/>
    </location>
</feature>
<feature type="region of interest" description="Disordered" evidence="5">
    <location>
        <begin position="51"/>
        <end position="96"/>
    </location>
</feature>
<feature type="compositionally biased region" description="Polar residues" evidence="5">
    <location>
        <begin position="51"/>
        <end position="65"/>
    </location>
</feature>